<sequence length="111" mass="11619">MEKIHYDDLDTDKLAALISSRLSFEVTGLSGRMSSAVSKIENAIEPAGLTCRVYTRGRIAAAGASLLGGPAGVAGVVSAAGIAVHNLATYNPDYEIAKHLVDNTLSVLYKK</sequence>
<comment type="caution">
    <text evidence="1">The sequence shown here is derived from an EMBL/GenBank/DDBJ whole genome shotgun (WGS) entry which is preliminary data.</text>
</comment>
<evidence type="ECO:0000313" key="2">
    <source>
        <dbReference type="Proteomes" id="UP000480681"/>
    </source>
</evidence>
<accession>A0AAW9YAG0</accession>
<dbReference type="Proteomes" id="UP000480681">
    <property type="component" value="Unassembled WGS sequence"/>
</dbReference>
<name>A0AAW9YAG0_9GAMM</name>
<dbReference type="AlphaFoldDB" id="A0AAW9YAG0"/>
<proteinExistence type="predicted"/>
<dbReference type="RefSeq" id="WP_163148277.1">
    <property type="nucleotide sequence ID" value="NZ_JAAIKZ010000016.1"/>
</dbReference>
<organism evidence="1 2">
    <name type="scientific">Aeromonas rivipollensis</name>
    <dbReference type="NCBI Taxonomy" id="948519"/>
    <lineage>
        <taxon>Bacteria</taxon>
        <taxon>Pseudomonadati</taxon>
        <taxon>Pseudomonadota</taxon>
        <taxon>Gammaproteobacteria</taxon>
        <taxon>Aeromonadales</taxon>
        <taxon>Aeromonadaceae</taxon>
        <taxon>Aeromonas</taxon>
    </lineage>
</organism>
<dbReference type="EMBL" id="JAAIKZ010000016">
    <property type="protein sequence ID" value="NEX74988.1"/>
    <property type="molecule type" value="Genomic_DNA"/>
</dbReference>
<evidence type="ECO:0000313" key="1">
    <source>
        <dbReference type="EMBL" id="NEX74988.1"/>
    </source>
</evidence>
<gene>
    <name evidence="1" type="ORF">G4911_09630</name>
</gene>
<reference evidence="1 2" key="1">
    <citation type="submission" date="2020-02" db="EMBL/GenBank/DDBJ databases">
        <title>Genome sequencing of Aeromonas rivipollensis.</title>
        <authorList>
            <person name="Fono-Tamo Ubani E.K."/>
            <person name="Lekota K.E."/>
        </authorList>
    </citation>
    <scope>NUCLEOTIDE SEQUENCE [LARGE SCALE GENOMIC DNA]</scope>
    <source>
        <strain evidence="1 2">G87</strain>
    </source>
</reference>
<protein>
    <submittedName>
        <fullName evidence="1">Uncharacterized protein</fullName>
    </submittedName>
</protein>